<dbReference type="GO" id="GO:0009368">
    <property type="term" value="C:endopeptidase Clp complex"/>
    <property type="evidence" value="ECO:0007669"/>
    <property type="project" value="TreeGrafter"/>
</dbReference>
<organism evidence="13">
    <name type="scientific">Nakamurella sp. A5-74</name>
    <dbReference type="NCBI Taxonomy" id="3158264"/>
    <lineage>
        <taxon>Bacteria</taxon>
        <taxon>Bacillati</taxon>
        <taxon>Actinomycetota</taxon>
        <taxon>Actinomycetes</taxon>
        <taxon>Nakamurellales</taxon>
        <taxon>Nakamurellaceae</taxon>
        <taxon>Nakamurella</taxon>
    </lineage>
</organism>
<feature type="active site" description="Nucleophile" evidence="7">
    <location>
        <position position="100"/>
    </location>
</feature>
<dbReference type="PROSITE" id="PS00381">
    <property type="entry name" value="CLP_PROTEASE_SER"/>
    <property type="match status" value="1"/>
</dbReference>
<feature type="active site" evidence="8">
    <location>
        <position position="100"/>
    </location>
</feature>
<evidence type="ECO:0000256" key="8">
    <source>
        <dbReference type="PROSITE-ProRule" id="PRU10085"/>
    </source>
</evidence>
<evidence type="ECO:0000256" key="11">
    <source>
        <dbReference type="RuleBase" id="RU000550"/>
    </source>
</evidence>
<dbReference type="InterPro" id="IPR029045">
    <property type="entry name" value="ClpP/crotonase-like_dom_sf"/>
</dbReference>
<sequence>MGHFTIPDVIERTPNGERAMDVYSRLLSDRVIYLGTEIDDDVANVAVAQLVHLDSDSADLEICLYLNSPGGSMSAAMAIYDTMQFVHAPVATICVGQAASAAAVLLAGGSVGRRAILAHARVLLHQPSIGGRGTISDLALHTQEVLRVREQMNEVLSLHTGRSTDQLLADTERDKVFTAEQAVAYGLADRIVVPHKLQSGGPAQTASSTGP</sequence>
<evidence type="ECO:0000256" key="12">
    <source>
        <dbReference type="RuleBase" id="RU003567"/>
    </source>
</evidence>
<protein>
    <recommendedName>
        <fullName evidence="7 12">ATP-dependent Clp protease proteolytic subunit</fullName>
        <ecNumber evidence="7 10">3.4.21.92</ecNumber>
    </recommendedName>
    <alternativeName>
        <fullName evidence="7">Endopeptidase Clp</fullName>
    </alternativeName>
</protein>
<evidence type="ECO:0000313" key="13">
    <source>
        <dbReference type="EMBL" id="XCG64245.1"/>
    </source>
</evidence>
<dbReference type="InterPro" id="IPR023562">
    <property type="entry name" value="ClpP/TepA"/>
</dbReference>
<dbReference type="GO" id="GO:0005737">
    <property type="term" value="C:cytoplasm"/>
    <property type="evidence" value="ECO:0007669"/>
    <property type="project" value="UniProtKB-SubCell"/>
</dbReference>
<dbReference type="InterPro" id="IPR018215">
    <property type="entry name" value="ClpP_Ser_AS"/>
</dbReference>
<dbReference type="NCBIfam" id="NF001368">
    <property type="entry name" value="PRK00277.1"/>
    <property type="match status" value="1"/>
</dbReference>
<dbReference type="PANTHER" id="PTHR10381">
    <property type="entry name" value="ATP-DEPENDENT CLP PROTEASE PROTEOLYTIC SUBUNIT"/>
    <property type="match status" value="1"/>
</dbReference>
<dbReference type="HAMAP" id="MF_00444">
    <property type="entry name" value="ClpP"/>
    <property type="match status" value="1"/>
</dbReference>
<dbReference type="AlphaFoldDB" id="A0AAU8DQH3"/>
<dbReference type="InterPro" id="IPR001907">
    <property type="entry name" value="ClpP"/>
</dbReference>
<evidence type="ECO:0000256" key="5">
    <source>
        <dbReference type="ARBA" id="ARBA00022825"/>
    </source>
</evidence>
<reference evidence="13" key="1">
    <citation type="submission" date="2024-05" db="EMBL/GenBank/DDBJ databases">
        <authorList>
            <person name="Cai S.Y."/>
            <person name="Jin L.M."/>
            <person name="Li H.R."/>
        </authorList>
    </citation>
    <scope>NUCLEOTIDE SEQUENCE</scope>
    <source>
        <strain evidence="13">A5-74</strain>
    </source>
</reference>
<comment type="catalytic activity">
    <reaction evidence="6 7 9">
        <text>Hydrolysis of proteins to small peptides in the presence of ATP and magnesium. alpha-casein is the usual test substrate. In the absence of ATP, only oligopeptides shorter than five residues are hydrolyzed (such as succinyl-Leu-Tyr-|-NHMec, and Leu-Tyr-Leu-|-Tyr-Trp, in which cleavage of the -Tyr-|-Leu- and -Tyr-|-Trp bonds also occurs).</text>
        <dbReference type="EC" id="3.4.21.92"/>
    </reaction>
</comment>
<comment type="similarity">
    <text evidence="1 7 12">Belongs to the peptidase S14 family.</text>
</comment>
<dbReference type="PANTHER" id="PTHR10381:SF26">
    <property type="entry name" value="ATP-DEPENDENT CLP PROTEASE PROTEOLYTIC SUBUNIT-LIKE-RELATED"/>
    <property type="match status" value="1"/>
</dbReference>
<evidence type="ECO:0000256" key="6">
    <source>
        <dbReference type="ARBA" id="ARBA00034021"/>
    </source>
</evidence>
<accession>A0AAU8DQH3</accession>
<comment type="subunit">
    <text evidence="7">Fourteen ClpP subunits assemble into 2 heptameric rings which stack back to back to give a disk-like structure with a central cavity, resembling the structure of eukaryotic proteasomes.</text>
</comment>
<proteinExistence type="inferred from homology"/>
<evidence type="ECO:0000256" key="7">
    <source>
        <dbReference type="HAMAP-Rule" id="MF_00444"/>
    </source>
</evidence>
<dbReference type="GO" id="GO:0004252">
    <property type="term" value="F:serine-type endopeptidase activity"/>
    <property type="evidence" value="ECO:0007669"/>
    <property type="project" value="UniProtKB-UniRule"/>
</dbReference>
<dbReference type="SUPFAM" id="SSF52096">
    <property type="entry name" value="ClpP/crotonase"/>
    <property type="match status" value="1"/>
</dbReference>
<dbReference type="EC" id="3.4.21.92" evidence="7 10"/>
<evidence type="ECO:0000256" key="9">
    <source>
        <dbReference type="PROSITE-ProRule" id="PRU10086"/>
    </source>
</evidence>
<keyword evidence="3 7" id="KW-0645">Protease</keyword>
<dbReference type="Pfam" id="PF00574">
    <property type="entry name" value="CLP_protease"/>
    <property type="match status" value="1"/>
</dbReference>
<comment type="function">
    <text evidence="7 11">Cleaves peptides in various proteins in a process that requires ATP hydrolysis. Has a chymotrypsin-like activity. Plays a major role in the degradation of misfolded proteins.</text>
</comment>
<keyword evidence="4 7" id="KW-0378">Hydrolase</keyword>
<feature type="active site" evidence="7 9">
    <location>
        <position position="125"/>
    </location>
</feature>
<keyword evidence="5 7" id="KW-0720">Serine protease</keyword>
<dbReference type="NCBIfam" id="NF009205">
    <property type="entry name" value="PRK12553.1"/>
    <property type="match status" value="1"/>
</dbReference>
<evidence type="ECO:0000256" key="1">
    <source>
        <dbReference type="ARBA" id="ARBA00007039"/>
    </source>
</evidence>
<dbReference type="PRINTS" id="PR00127">
    <property type="entry name" value="CLPPROTEASEP"/>
</dbReference>
<dbReference type="GO" id="GO:0006515">
    <property type="term" value="P:protein quality control for misfolded or incompletely synthesized proteins"/>
    <property type="evidence" value="ECO:0007669"/>
    <property type="project" value="TreeGrafter"/>
</dbReference>
<name>A0AAU8DQH3_9ACTN</name>
<evidence type="ECO:0000256" key="2">
    <source>
        <dbReference type="ARBA" id="ARBA00022490"/>
    </source>
</evidence>
<gene>
    <name evidence="7" type="primary">clpP</name>
    <name evidence="13" type="ORF">ABLG96_02525</name>
</gene>
<keyword evidence="2 7" id="KW-0963">Cytoplasm</keyword>
<dbReference type="GO" id="GO:0004176">
    <property type="term" value="F:ATP-dependent peptidase activity"/>
    <property type="evidence" value="ECO:0007669"/>
    <property type="project" value="InterPro"/>
</dbReference>
<evidence type="ECO:0000256" key="3">
    <source>
        <dbReference type="ARBA" id="ARBA00022670"/>
    </source>
</evidence>
<dbReference type="PROSITE" id="PS00382">
    <property type="entry name" value="CLP_PROTEASE_HIS"/>
    <property type="match status" value="1"/>
</dbReference>
<dbReference type="EMBL" id="CP159218">
    <property type="protein sequence ID" value="XCG64245.1"/>
    <property type="molecule type" value="Genomic_DNA"/>
</dbReference>
<dbReference type="CDD" id="cd07017">
    <property type="entry name" value="S14_ClpP_2"/>
    <property type="match status" value="1"/>
</dbReference>
<dbReference type="RefSeq" id="WP_353649858.1">
    <property type="nucleotide sequence ID" value="NZ_CP159218.1"/>
</dbReference>
<comment type="subcellular location">
    <subcellularLocation>
        <location evidence="7">Cytoplasm</location>
    </subcellularLocation>
</comment>
<evidence type="ECO:0000256" key="4">
    <source>
        <dbReference type="ARBA" id="ARBA00022801"/>
    </source>
</evidence>
<dbReference type="InterPro" id="IPR033135">
    <property type="entry name" value="ClpP_His_AS"/>
</dbReference>
<dbReference type="FunFam" id="3.90.226.10:FF:000002">
    <property type="entry name" value="ATP-dependent Clp protease proteolytic subunit"/>
    <property type="match status" value="1"/>
</dbReference>
<dbReference type="GO" id="GO:0051117">
    <property type="term" value="F:ATPase binding"/>
    <property type="evidence" value="ECO:0007669"/>
    <property type="project" value="TreeGrafter"/>
</dbReference>
<dbReference type="Gene3D" id="3.90.226.10">
    <property type="entry name" value="2-enoyl-CoA Hydratase, Chain A, domain 1"/>
    <property type="match status" value="1"/>
</dbReference>
<evidence type="ECO:0000256" key="10">
    <source>
        <dbReference type="RuleBase" id="RU000549"/>
    </source>
</evidence>